<keyword evidence="1" id="KW-0472">Membrane</keyword>
<feature type="transmembrane region" description="Helical" evidence="1">
    <location>
        <begin position="53"/>
        <end position="73"/>
    </location>
</feature>
<protein>
    <submittedName>
        <fullName evidence="2">Uncharacterized protein</fullName>
    </submittedName>
</protein>
<dbReference type="EMBL" id="VXLC01000001">
    <property type="protein sequence ID" value="KAA8890675.1"/>
    <property type="molecule type" value="Genomic_DNA"/>
</dbReference>
<organism evidence="2 3">
    <name type="scientific">Nocardia colli</name>
    <dbReference type="NCBI Taxonomy" id="2545717"/>
    <lineage>
        <taxon>Bacteria</taxon>
        <taxon>Bacillati</taxon>
        <taxon>Actinomycetota</taxon>
        <taxon>Actinomycetes</taxon>
        <taxon>Mycobacteriales</taxon>
        <taxon>Nocardiaceae</taxon>
        <taxon>Nocardia</taxon>
    </lineage>
</organism>
<proteinExistence type="predicted"/>
<feature type="transmembrane region" description="Helical" evidence="1">
    <location>
        <begin position="12"/>
        <end position="33"/>
    </location>
</feature>
<feature type="transmembrane region" description="Helical" evidence="1">
    <location>
        <begin position="146"/>
        <end position="163"/>
    </location>
</feature>
<keyword evidence="3" id="KW-1185">Reference proteome</keyword>
<name>A0A5N0ER31_9NOCA</name>
<keyword evidence="1" id="KW-0812">Transmembrane</keyword>
<gene>
    <name evidence="2" type="ORF">F3087_05325</name>
</gene>
<accession>A0A5N0ER31</accession>
<reference evidence="2 3" key="1">
    <citation type="submission" date="2019-09" db="EMBL/GenBank/DDBJ databases">
        <authorList>
            <person name="Wang X."/>
        </authorList>
    </citation>
    <scope>NUCLEOTIDE SEQUENCE [LARGE SCALE GENOMIC DNA]</scope>
    <source>
        <strain evidence="2 3">CICC 11023</strain>
    </source>
</reference>
<dbReference type="Proteomes" id="UP000323876">
    <property type="component" value="Unassembled WGS sequence"/>
</dbReference>
<comment type="caution">
    <text evidence="2">The sequence shown here is derived from an EMBL/GenBank/DDBJ whole genome shotgun (WGS) entry which is preliminary data.</text>
</comment>
<evidence type="ECO:0000256" key="1">
    <source>
        <dbReference type="SAM" id="Phobius"/>
    </source>
</evidence>
<dbReference type="RefSeq" id="WP_150400581.1">
    <property type="nucleotide sequence ID" value="NZ_VXLC01000001.1"/>
</dbReference>
<evidence type="ECO:0000313" key="2">
    <source>
        <dbReference type="EMBL" id="KAA8890675.1"/>
    </source>
</evidence>
<keyword evidence="1" id="KW-1133">Transmembrane helix</keyword>
<evidence type="ECO:0000313" key="3">
    <source>
        <dbReference type="Proteomes" id="UP000323876"/>
    </source>
</evidence>
<dbReference type="AlphaFoldDB" id="A0A5N0ER31"/>
<feature type="transmembrane region" description="Helical" evidence="1">
    <location>
        <begin position="85"/>
        <end position="108"/>
    </location>
</feature>
<dbReference type="OrthoDB" id="4552306at2"/>
<sequence length="193" mass="20882">MTYARESSRVAGPSGVVATTTGVLALVAGLFNLWGERTVLSALRDGPHVDKSFAIFSTLGALLAAIALIYGAVQLLRRDETGRYILILTSGLLTVASLVALYCSVFNYQPDYGIDWLPEQRRSLEIVNANFDGLIGTLTALLHREWIASLVSAVLPLVIFLLASSGRTSRWVTYSPPRTEIPDNRATFGPVDA</sequence>